<comment type="caution">
    <text evidence="1">The sequence shown here is derived from an EMBL/GenBank/DDBJ whole genome shotgun (WGS) entry which is preliminary data.</text>
</comment>
<accession>A0ACB9M2W2</accession>
<reference evidence="1 2" key="1">
    <citation type="journal article" date="2022" name="DNA Res.">
        <title>Chromosomal-level genome assembly of the orchid tree Bauhinia variegata (Leguminosae; Cercidoideae) supports the allotetraploid origin hypothesis of Bauhinia.</title>
        <authorList>
            <person name="Zhong Y."/>
            <person name="Chen Y."/>
            <person name="Zheng D."/>
            <person name="Pang J."/>
            <person name="Liu Y."/>
            <person name="Luo S."/>
            <person name="Meng S."/>
            <person name="Qian L."/>
            <person name="Wei D."/>
            <person name="Dai S."/>
            <person name="Zhou R."/>
        </authorList>
    </citation>
    <scope>NUCLEOTIDE SEQUENCE [LARGE SCALE GENOMIC DNA]</scope>
    <source>
        <strain evidence="1">BV-YZ2020</strain>
    </source>
</reference>
<dbReference type="EMBL" id="CM039435">
    <property type="protein sequence ID" value="KAI4318060.1"/>
    <property type="molecule type" value="Genomic_DNA"/>
</dbReference>
<keyword evidence="2" id="KW-1185">Reference proteome</keyword>
<protein>
    <submittedName>
        <fullName evidence="1">Uncharacterized protein</fullName>
    </submittedName>
</protein>
<name>A0ACB9M2W2_BAUVA</name>
<organism evidence="1 2">
    <name type="scientific">Bauhinia variegata</name>
    <name type="common">Purple orchid tree</name>
    <name type="synonym">Phanera variegata</name>
    <dbReference type="NCBI Taxonomy" id="167791"/>
    <lineage>
        <taxon>Eukaryota</taxon>
        <taxon>Viridiplantae</taxon>
        <taxon>Streptophyta</taxon>
        <taxon>Embryophyta</taxon>
        <taxon>Tracheophyta</taxon>
        <taxon>Spermatophyta</taxon>
        <taxon>Magnoliopsida</taxon>
        <taxon>eudicotyledons</taxon>
        <taxon>Gunneridae</taxon>
        <taxon>Pentapetalae</taxon>
        <taxon>rosids</taxon>
        <taxon>fabids</taxon>
        <taxon>Fabales</taxon>
        <taxon>Fabaceae</taxon>
        <taxon>Cercidoideae</taxon>
        <taxon>Cercideae</taxon>
        <taxon>Bauhiniinae</taxon>
        <taxon>Bauhinia</taxon>
    </lineage>
</organism>
<proteinExistence type="predicted"/>
<gene>
    <name evidence="1" type="ORF">L6164_025869</name>
</gene>
<sequence length="976" mass="105551">MSASTIRRIKDRGGGGGDGSTTAVKAASVRSSRSITPVSGSAKISSSDPFQKSSSGKENRRSSSRGPASVQTQKPAIRPMPRVDKTSSVGAGNDGEVRERKSTSSVPRGRSSSPFEFNRVISDMRRERRVSVDRVVKGPSGEGNRSVFSGGKGIKESSNLEFANQRKGYRDFNVKGDTKQNGVKGRVNSEVKGGNSEVLEKKVGEIEQNKACLSSNLVRPSSVHVRGNSQIPGERVNSETELKVPAGVGIDGHTKELSSANVGKVGNGDSCMTESSEKSAGDVNVLGVGMEKAPGDEGANSGVHNKCPSRLHEKLAFLEGKVKRIASDIRRTKEMLDMNNPDTSKMILSDIQDKISGIEKAMVNVTGDSDAKVGFLKNSANVGHEANMVCSGQTKQADEVKSSVKGLNTDELEARLFPHHKLLRNRTSVKASSASCLSNESSEKETEAELKVEEKVLSPVDENSIAIEFLASLSKETSKVTSRDGQADMEYSEVQETDCGASAGMRDTSSTFNKKCDIDLLLASDEKLDDFDDQENKEGASIGEETEDTLLYSLNEIGNKTATGGWFVSEGEAVLLAHDDGSCSYYDIANSEEKAVYTSPSGVFSPNIWRDCWIVRAPGSDGCSGRFVVAASAGNTMDAGFCSWDFYSRDVRGFQVEVGTKTTSRRVLGPLPNNVGQRRNSSSNSFAAEATQWWYKPCGPLMISMASSQRAVKVFDIRDGEQIMKWDVQKPVLTMDYSSPLQWRNRGKVVVAETETISLWDVNSLTPQALLSIPSSGRKISALHVCNTDAELGGGVRQRVSSSEAEGNDGVFCTSDSINILDFRQPSGVGMRISKLGVNVQSVYSRGDSIFLGCTSSSSVGKKQSSSLLQQFSLRKQGLFSTYSLPESNAHPHHTAITQVWGNSNLVMGVSGLGLFVFDAQNDDPLRGFNMDNSKQQNVREVIGPDDLYWPSFDYLGSRALLISRDRPAMWRYLSV</sequence>
<dbReference type="Proteomes" id="UP000828941">
    <property type="component" value="Chromosome 10"/>
</dbReference>
<evidence type="ECO:0000313" key="2">
    <source>
        <dbReference type="Proteomes" id="UP000828941"/>
    </source>
</evidence>
<evidence type="ECO:0000313" key="1">
    <source>
        <dbReference type="EMBL" id="KAI4318060.1"/>
    </source>
</evidence>